<keyword evidence="6" id="KW-1185">Reference proteome</keyword>
<proteinExistence type="predicted"/>
<organism evidence="5 6">
    <name type="scientific">Acaryochloris marina (strain MBIC 11017)</name>
    <dbReference type="NCBI Taxonomy" id="329726"/>
    <lineage>
        <taxon>Bacteria</taxon>
        <taxon>Bacillati</taxon>
        <taxon>Cyanobacteriota</taxon>
        <taxon>Cyanophyceae</taxon>
        <taxon>Acaryochloridales</taxon>
        <taxon>Acaryochloridaceae</taxon>
        <taxon>Acaryochloris</taxon>
    </lineage>
</organism>
<dbReference type="STRING" id="329726.AM1_5844"/>
<dbReference type="InterPro" id="IPR020449">
    <property type="entry name" value="Tscrpt_reg_AraC-type_HTH"/>
</dbReference>
<gene>
    <name evidence="5" type="ordered locus">AM1_5844</name>
</gene>
<evidence type="ECO:0000256" key="3">
    <source>
        <dbReference type="ARBA" id="ARBA00023163"/>
    </source>
</evidence>
<dbReference type="KEGG" id="amr:AM1_5844"/>
<dbReference type="InterPro" id="IPR018062">
    <property type="entry name" value="HTH_AraC-typ_CS"/>
</dbReference>
<keyword evidence="2" id="KW-0238">DNA-binding</keyword>
<dbReference type="AlphaFoldDB" id="B0C0J2"/>
<dbReference type="PROSITE" id="PS00041">
    <property type="entry name" value="HTH_ARAC_FAMILY_1"/>
    <property type="match status" value="1"/>
</dbReference>
<dbReference type="HOGENOM" id="CLU_000445_88_4_3"/>
<dbReference type="Proteomes" id="UP000000268">
    <property type="component" value="Chromosome"/>
</dbReference>
<dbReference type="PANTHER" id="PTHR46796">
    <property type="entry name" value="HTH-TYPE TRANSCRIPTIONAL ACTIVATOR RHAS-RELATED"/>
    <property type="match status" value="1"/>
</dbReference>
<dbReference type="Pfam" id="PF12833">
    <property type="entry name" value="HTH_18"/>
    <property type="match status" value="1"/>
</dbReference>
<dbReference type="InterPro" id="IPR009057">
    <property type="entry name" value="Homeodomain-like_sf"/>
</dbReference>
<feature type="domain" description="HTH araC/xylS-type" evidence="4">
    <location>
        <begin position="194"/>
        <end position="291"/>
    </location>
</feature>
<dbReference type="eggNOG" id="COG4977">
    <property type="taxonomic scope" value="Bacteria"/>
</dbReference>
<dbReference type="RefSeq" id="WP_012165995.1">
    <property type="nucleotide sequence ID" value="NC_009925.1"/>
</dbReference>
<evidence type="ECO:0000256" key="2">
    <source>
        <dbReference type="ARBA" id="ARBA00023125"/>
    </source>
</evidence>
<dbReference type="SUPFAM" id="SSF46689">
    <property type="entry name" value="Homeodomain-like"/>
    <property type="match status" value="2"/>
</dbReference>
<dbReference type="Gene3D" id="1.10.10.60">
    <property type="entry name" value="Homeodomain-like"/>
    <property type="match status" value="2"/>
</dbReference>
<reference evidence="5 6" key="1">
    <citation type="journal article" date="2008" name="Proc. Natl. Acad. Sci. U.S.A.">
        <title>Niche adaptation and genome expansion in the chlorophyll d-producing cyanobacterium Acaryochloris marina.</title>
        <authorList>
            <person name="Swingley W.D."/>
            <person name="Chen M."/>
            <person name="Cheung P.C."/>
            <person name="Conrad A.L."/>
            <person name="Dejesa L.C."/>
            <person name="Hao J."/>
            <person name="Honchak B.M."/>
            <person name="Karbach L.E."/>
            <person name="Kurdoglu A."/>
            <person name="Lahiri S."/>
            <person name="Mastrian S.D."/>
            <person name="Miyashita H."/>
            <person name="Page L."/>
            <person name="Ramakrishna P."/>
            <person name="Satoh S."/>
            <person name="Sattley W.M."/>
            <person name="Shimada Y."/>
            <person name="Taylor H.L."/>
            <person name="Tomo T."/>
            <person name="Tsuchiya T."/>
            <person name="Wang Z.T."/>
            <person name="Raymond J."/>
            <person name="Mimuro M."/>
            <person name="Blankenship R.E."/>
            <person name="Touchman J.W."/>
        </authorList>
    </citation>
    <scope>NUCLEOTIDE SEQUENCE [LARGE SCALE GENOMIC DNA]</scope>
    <source>
        <strain evidence="6">MBIC 11017</strain>
    </source>
</reference>
<keyword evidence="1" id="KW-0805">Transcription regulation</keyword>
<accession>B0C0J2</accession>
<evidence type="ECO:0000259" key="4">
    <source>
        <dbReference type="PROSITE" id="PS01124"/>
    </source>
</evidence>
<dbReference type="PROSITE" id="PS01124">
    <property type="entry name" value="HTH_ARAC_FAMILY_2"/>
    <property type="match status" value="1"/>
</dbReference>
<dbReference type="GO" id="GO:0043565">
    <property type="term" value="F:sequence-specific DNA binding"/>
    <property type="evidence" value="ECO:0007669"/>
    <property type="project" value="InterPro"/>
</dbReference>
<evidence type="ECO:0000313" key="6">
    <source>
        <dbReference type="Proteomes" id="UP000000268"/>
    </source>
</evidence>
<dbReference type="PRINTS" id="PR00032">
    <property type="entry name" value="HTHARAC"/>
</dbReference>
<dbReference type="EMBL" id="CP000828">
    <property type="protein sequence ID" value="ABW30785.1"/>
    <property type="molecule type" value="Genomic_DNA"/>
</dbReference>
<dbReference type="InterPro" id="IPR018060">
    <property type="entry name" value="HTH_AraC"/>
</dbReference>
<sequence>MADTYQSIYPSEPLLRSGDIVRPTATELLSLEYFEAEPDTMPTQIYEQHHILINLKDEPHRVENWRDDQHRDFIYRKNEIVVTPAGVESGWRWYAKSKVIVITLKPDKMEQFAQNELGVLLNPTQLSSIPQFIDEDLTEAGVLLLNALQSEGIGSAVMFESLARVFLVKLIQKYGLERDEEYAFTQSFTAQHYKRVLDYIADNFGQTIMLEDLAGQASLSTYHFSRLFKQTIGQSPHQFVMTYRIEQAKKMLATPTSMIDIALRCGFADQAHFSRVFKKFEGQTPKAWRKAQ</sequence>
<name>B0C0J2_ACAM1</name>
<evidence type="ECO:0000313" key="5">
    <source>
        <dbReference type="EMBL" id="ABW30785.1"/>
    </source>
</evidence>
<dbReference type="InterPro" id="IPR050204">
    <property type="entry name" value="AraC_XylS_family_regulators"/>
</dbReference>
<protein>
    <submittedName>
        <fullName evidence="5">Transcriptional regulator, AraC family</fullName>
    </submittedName>
</protein>
<dbReference type="OrthoDB" id="516574at2"/>
<dbReference type="PANTHER" id="PTHR46796:SF6">
    <property type="entry name" value="ARAC SUBFAMILY"/>
    <property type="match status" value="1"/>
</dbReference>
<dbReference type="SMART" id="SM00342">
    <property type="entry name" value="HTH_ARAC"/>
    <property type="match status" value="1"/>
</dbReference>
<keyword evidence="3" id="KW-0804">Transcription</keyword>
<dbReference type="GO" id="GO:0003700">
    <property type="term" value="F:DNA-binding transcription factor activity"/>
    <property type="evidence" value="ECO:0007669"/>
    <property type="project" value="InterPro"/>
</dbReference>
<evidence type="ECO:0000256" key="1">
    <source>
        <dbReference type="ARBA" id="ARBA00023015"/>
    </source>
</evidence>